<reference evidence="2 3" key="1">
    <citation type="submission" date="2021-03" db="EMBL/GenBank/DDBJ databases">
        <title>Whole genome shotgun sequence of Actinoplanes toevensis NBRC 105298.</title>
        <authorList>
            <person name="Komaki H."/>
            <person name="Tamura T."/>
        </authorList>
    </citation>
    <scope>NUCLEOTIDE SEQUENCE [LARGE SCALE GENOMIC DNA]</scope>
    <source>
        <strain evidence="2 3">NBRC 105298</strain>
    </source>
</reference>
<evidence type="ECO:0000313" key="3">
    <source>
        <dbReference type="Proteomes" id="UP000677082"/>
    </source>
</evidence>
<keyword evidence="3" id="KW-1185">Reference proteome</keyword>
<evidence type="ECO:0000256" key="1">
    <source>
        <dbReference type="SAM" id="MobiDB-lite"/>
    </source>
</evidence>
<feature type="compositionally biased region" description="Low complexity" evidence="1">
    <location>
        <begin position="90"/>
        <end position="103"/>
    </location>
</feature>
<feature type="compositionally biased region" description="Basic and acidic residues" evidence="1">
    <location>
        <begin position="158"/>
        <end position="173"/>
    </location>
</feature>
<dbReference type="EMBL" id="BOQN01000092">
    <property type="protein sequence ID" value="GIM95325.1"/>
    <property type="molecule type" value="Genomic_DNA"/>
</dbReference>
<protein>
    <submittedName>
        <fullName evidence="2">Uncharacterized protein</fullName>
    </submittedName>
</protein>
<organism evidence="2 3">
    <name type="scientific">Paractinoplanes toevensis</name>
    <dbReference type="NCBI Taxonomy" id="571911"/>
    <lineage>
        <taxon>Bacteria</taxon>
        <taxon>Bacillati</taxon>
        <taxon>Actinomycetota</taxon>
        <taxon>Actinomycetes</taxon>
        <taxon>Micromonosporales</taxon>
        <taxon>Micromonosporaceae</taxon>
        <taxon>Paractinoplanes</taxon>
    </lineage>
</organism>
<dbReference type="AlphaFoldDB" id="A0A919TGW5"/>
<dbReference type="Proteomes" id="UP000677082">
    <property type="component" value="Unassembled WGS sequence"/>
</dbReference>
<gene>
    <name evidence="2" type="ORF">Ato02nite_071180</name>
</gene>
<feature type="region of interest" description="Disordered" evidence="1">
    <location>
        <begin position="73"/>
        <end position="173"/>
    </location>
</feature>
<accession>A0A919TGW5</accession>
<proteinExistence type="predicted"/>
<name>A0A919TGW5_9ACTN</name>
<dbReference type="RefSeq" id="WP_213011056.1">
    <property type="nucleotide sequence ID" value="NZ_BOQN01000092.1"/>
</dbReference>
<comment type="caution">
    <text evidence="2">The sequence shown here is derived from an EMBL/GenBank/DDBJ whole genome shotgun (WGS) entry which is preliminary data.</text>
</comment>
<feature type="region of interest" description="Disordered" evidence="1">
    <location>
        <begin position="1"/>
        <end position="21"/>
    </location>
</feature>
<sequence length="205" mass="21362">MGGQVLLETPVPEGEDRPGGGVTALGKAAVQERTQDVVVTGLRLLVPADHPERRPGGAGEQVVVAQQGAEVLVEGGVHGRREPPGGRNTAAGEVEQEGVLGEGAQRRRQPVQVGEDSRAVGVGEAGVPPDEVAPPAGGQGGHPGPPQPQRRQRGQRPGGDHRRAAGLRGEVEDRLGVSVDRTLPGCQHRWDLVERVEEQQQAAVA</sequence>
<evidence type="ECO:0000313" key="2">
    <source>
        <dbReference type="EMBL" id="GIM95325.1"/>
    </source>
</evidence>